<evidence type="ECO:0000256" key="4">
    <source>
        <dbReference type="SAM" id="MobiDB-lite"/>
    </source>
</evidence>
<evidence type="ECO:0008006" key="6">
    <source>
        <dbReference type="Google" id="ProtNLM"/>
    </source>
</evidence>
<dbReference type="EMBL" id="VSSQ01001582">
    <property type="protein sequence ID" value="MPM09546.1"/>
    <property type="molecule type" value="Genomic_DNA"/>
</dbReference>
<feature type="region of interest" description="Disordered" evidence="4">
    <location>
        <begin position="229"/>
        <end position="288"/>
    </location>
</feature>
<dbReference type="PROSITE" id="PS00963">
    <property type="entry name" value="RIBOSOMAL_S2_2"/>
    <property type="match status" value="1"/>
</dbReference>
<keyword evidence="3" id="KW-0687">Ribonucleoprotein</keyword>
<reference evidence="5" key="1">
    <citation type="submission" date="2019-08" db="EMBL/GenBank/DDBJ databases">
        <authorList>
            <person name="Kucharzyk K."/>
            <person name="Murdoch R.W."/>
            <person name="Higgins S."/>
            <person name="Loffler F."/>
        </authorList>
    </citation>
    <scope>NUCLEOTIDE SEQUENCE</scope>
</reference>
<keyword evidence="2" id="KW-0689">Ribosomal protein</keyword>
<gene>
    <name evidence="5" type="ORF">SDC9_55866</name>
</gene>
<dbReference type="Gene3D" id="1.10.287.610">
    <property type="entry name" value="Helix hairpin bin"/>
    <property type="match status" value="1"/>
</dbReference>
<dbReference type="AlphaFoldDB" id="A0A644X063"/>
<name>A0A644X063_9ZZZZ</name>
<dbReference type="InterPro" id="IPR018130">
    <property type="entry name" value="Ribosomal_uS2_CS"/>
</dbReference>
<dbReference type="Pfam" id="PF00318">
    <property type="entry name" value="Ribosomal_S2"/>
    <property type="match status" value="1"/>
</dbReference>
<evidence type="ECO:0000256" key="2">
    <source>
        <dbReference type="ARBA" id="ARBA00022980"/>
    </source>
</evidence>
<dbReference type="PRINTS" id="PR00395">
    <property type="entry name" value="RIBOSOMALS2"/>
</dbReference>
<sequence length="288" mass="31991">MANVTFDQLLDAGCHFGHLKRKWNPNMAPYIFMEQNGIHIIDLYKTMAKLDEAGAALKQIAKSGKKILFVGTKKQAKEIVGEAAKNANMPYVVERWPGGMLTNFATIRKAVKKMASIDKMLNDPTFTNISKRERLQITRERAKLEKNLGSIADLNKLPSALFVVDISKEHIAVAEAQILGIPTFAIVDTNSDPKKVDFPIPGNDDAGKSIALILQEVVAHINEGLEDRKMAKDVEASEEHEEEYDKDGNLIEPAEEDEDGSEKPKRKRTVSKPTPKGGSRKTNIEVKD</sequence>
<comment type="similarity">
    <text evidence="1">Belongs to the universal ribosomal protein uS2 family.</text>
</comment>
<dbReference type="PANTHER" id="PTHR12534">
    <property type="entry name" value="30S RIBOSOMAL PROTEIN S2 PROKARYOTIC AND ORGANELLAR"/>
    <property type="match status" value="1"/>
</dbReference>
<dbReference type="GO" id="GO:0003735">
    <property type="term" value="F:structural constituent of ribosome"/>
    <property type="evidence" value="ECO:0007669"/>
    <property type="project" value="InterPro"/>
</dbReference>
<dbReference type="FunFam" id="1.10.287.610:FF:000001">
    <property type="entry name" value="30S ribosomal protein S2"/>
    <property type="match status" value="1"/>
</dbReference>
<dbReference type="InterPro" id="IPR001865">
    <property type="entry name" value="Ribosomal_uS2"/>
</dbReference>
<accession>A0A644X063</accession>
<dbReference type="InterPro" id="IPR023591">
    <property type="entry name" value="Ribosomal_uS2_flav_dom_sf"/>
</dbReference>
<dbReference type="SUPFAM" id="SSF52313">
    <property type="entry name" value="Ribosomal protein S2"/>
    <property type="match status" value="1"/>
</dbReference>
<dbReference type="InterPro" id="IPR005706">
    <property type="entry name" value="Ribosomal_uS2_bac/mit/plastid"/>
</dbReference>
<evidence type="ECO:0000256" key="3">
    <source>
        <dbReference type="ARBA" id="ARBA00023274"/>
    </source>
</evidence>
<dbReference type="NCBIfam" id="TIGR01011">
    <property type="entry name" value="rpsB_bact"/>
    <property type="match status" value="1"/>
</dbReference>
<dbReference type="CDD" id="cd01425">
    <property type="entry name" value="RPS2"/>
    <property type="match status" value="1"/>
</dbReference>
<dbReference type="GO" id="GO:0006412">
    <property type="term" value="P:translation"/>
    <property type="evidence" value="ECO:0007669"/>
    <property type="project" value="InterPro"/>
</dbReference>
<comment type="caution">
    <text evidence="5">The sequence shown here is derived from an EMBL/GenBank/DDBJ whole genome shotgun (WGS) entry which is preliminary data.</text>
</comment>
<proteinExistence type="inferred from homology"/>
<organism evidence="5">
    <name type="scientific">bioreactor metagenome</name>
    <dbReference type="NCBI Taxonomy" id="1076179"/>
    <lineage>
        <taxon>unclassified sequences</taxon>
        <taxon>metagenomes</taxon>
        <taxon>ecological metagenomes</taxon>
    </lineage>
</organism>
<dbReference type="Gene3D" id="3.40.50.10490">
    <property type="entry name" value="Glucose-6-phosphate isomerase like protein, domain 1"/>
    <property type="match status" value="1"/>
</dbReference>
<evidence type="ECO:0000313" key="5">
    <source>
        <dbReference type="EMBL" id="MPM09546.1"/>
    </source>
</evidence>
<protein>
    <recommendedName>
        <fullName evidence="6">30S ribosomal protein S2</fullName>
    </recommendedName>
</protein>
<dbReference type="GO" id="GO:0022627">
    <property type="term" value="C:cytosolic small ribosomal subunit"/>
    <property type="evidence" value="ECO:0007669"/>
    <property type="project" value="TreeGrafter"/>
</dbReference>
<dbReference type="HAMAP" id="MF_00291_B">
    <property type="entry name" value="Ribosomal_uS2_B"/>
    <property type="match status" value="1"/>
</dbReference>
<dbReference type="PANTHER" id="PTHR12534:SF0">
    <property type="entry name" value="SMALL RIBOSOMAL SUBUNIT PROTEIN US2M"/>
    <property type="match status" value="1"/>
</dbReference>
<evidence type="ECO:0000256" key="1">
    <source>
        <dbReference type="ARBA" id="ARBA00006242"/>
    </source>
</evidence>